<dbReference type="InterPro" id="IPR006317">
    <property type="entry name" value="Ubiquinol_cyt_c_Rdtase_Fe-S-su"/>
</dbReference>
<dbReference type="InterPro" id="IPR019470">
    <property type="entry name" value="Ubiq_cytC_Rdtase_Fe-S_su_TAT"/>
</dbReference>
<dbReference type="GO" id="GO:0051537">
    <property type="term" value="F:2 iron, 2 sulfur cluster binding"/>
    <property type="evidence" value="ECO:0007669"/>
    <property type="project" value="UniProtKB-KW"/>
</dbReference>
<comment type="cofactor">
    <cofactor evidence="20">
        <name>[2Fe-2S] cluster</name>
        <dbReference type="ChEBI" id="CHEBI:190135"/>
    </cofactor>
    <text evidence="20">Binds 1 [2Fe-2S] cluster per subunit.</text>
</comment>
<dbReference type="SUPFAM" id="SSF50022">
    <property type="entry name" value="ISP domain"/>
    <property type="match status" value="1"/>
</dbReference>
<evidence type="ECO:0000256" key="1">
    <source>
        <dbReference type="ARBA" id="ARBA00002444"/>
    </source>
</evidence>
<evidence type="ECO:0000256" key="8">
    <source>
        <dbReference type="ARBA" id="ARBA00022475"/>
    </source>
</evidence>
<proteinExistence type="inferred from homology"/>
<evidence type="ECO:0000259" key="22">
    <source>
        <dbReference type="PROSITE" id="PS51296"/>
    </source>
</evidence>
<evidence type="ECO:0000256" key="3">
    <source>
        <dbReference type="ARBA" id="ARBA00010651"/>
    </source>
</evidence>
<gene>
    <name evidence="23" type="ORF">SAMN05444279_101175</name>
</gene>
<evidence type="ECO:0000256" key="21">
    <source>
        <dbReference type="RuleBase" id="RU004497"/>
    </source>
</evidence>
<evidence type="ECO:0000313" key="24">
    <source>
        <dbReference type="Proteomes" id="UP000325134"/>
    </source>
</evidence>
<dbReference type="Pfam" id="PF00355">
    <property type="entry name" value="Rieske"/>
    <property type="match status" value="1"/>
</dbReference>
<comment type="catalytic activity">
    <reaction evidence="19 20">
        <text>a quinol + 2 Fe(III)-[cytochrome c](out) = a quinone + 2 Fe(II)-[cytochrome c](out) + 2 H(+)(out)</text>
        <dbReference type="Rhea" id="RHEA:11484"/>
        <dbReference type="Rhea" id="RHEA-COMP:10350"/>
        <dbReference type="Rhea" id="RHEA-COMP:14399"/>
        <dbReference type="ChEBI" id="CHEBI:15378"/>
        <dbReference type="ChEBI" id="CHEBI:24646"/>
        <dbReference type="ChEBI" id="CHEBI:29033"/>
        <dbReference type="ChEBI" id="CHEBI:29034"/>
        <dbReference type="ChEBI" id="CHEBI:132124"/>
        <dbReference type="EC" id="7.1.1.8"/>
    </reaction>
</comment>
<dbReference type="RefSeq" id="WP_149774173.1">
    <property type="nucleotide sequence ID" value="NZ_FQVK01000001.1"/>
</dbReference>
<evidence type="ECO:0000256" key="5">
    <source>
        <dbReference type="ARBA" id="ARBA00012951"/>
    </source>
</evidence>
<dbReference type="CDD" id="cd03470">
    <property type="entry name" value="Rieske_cytochrome_bc1"/>
    <property type="match status" value="1"/>
</dbReference>
<keyword evidence="9 20" id="KW-0812">Transmembrane</keyword>
<keyword evidence="13 20" id="KW-0249">Electron transport</keyword>
<dbReference type="PRINTS" id="PR00162">
    <property type="entry name" value="RIESKE"/>
</dbReference>
<evidence type="ECO:0000256" key="15">
    <source>
        <dbReference type="ARBA" id="ARBA00023004"/>
    </source>
</evidence>
<dbReference type="NCBIfam" id="TIGR01409">
    <property type="entry name" value="TAT_signal_seq"/>
    <property type="match status" value="1"/>
</dbReference>
<dbReference type="InterPro" id="IPR036922">
    <property type="entry name" value="Rieske_2Fe-2S_sf"/>
</dbReference>
<dbReference type="Pfam" id="PF10399">
    <property type="entry name" value="UCR_Fe-S_N"/>
    <property type="match status" value="1"/>
</dbReference>
<keyword evidence="10" id="KW-0001">2Fe-2S</keyword>
<sequence>MSHAEDHEGTRRDFLYYAAGGAGVVATGAAVWPLINQMNPSADVQALSSIRVDVSGVEVGTQITVKWLGKPVFIRRRTEEEIQMAREVSLDELPDPIDRNANKPGLPATDENRTLDEAGEWLVMMGVCTHLGCVPLGDGAGDFHGWFCPCHGSHYDTAGRIRKGPAPENLPVPVAEFLDETTIKLG</sequence>
<dbReference type="AlphaFoldDB" id="A0A1M4SM78"/>
<dbReference type="GO" id="GO:0008121">
    <property type="term" value="F:quinol-cytochrome-c reductase activity"/>
    <property type="evidence" value="ECO:0007669"/>
    <property type="project" value="UniProtKB-EC"/>
</dbReference>
<feature type="domain" description="Rieske" evidence="22">
    <location>
        <begin position="94"/>
        <end position="184"/>
    </location>
</feature>
<keyword evidence="16" id="KW-0411">Iron-sulfur</keyword>
<comment type="subcellular location">
    <subcellularLocation>
        <location evidence="2">Cell membrane</location>
        <topology evidence="2">Single-pass membrane protein</topology>
    </subcellularLocation>
</comment>
<evidence type="ECO:0000256" key="4">
    <source>
        <dbReference type="ARBA" id="ARBA00011649"/>
    </source>
</evidence>
<keyword evidence="18" id="KW-1015">Disulfide bond</keyword>
<keyword evidence="11" id="KW-0479">Metal-binding</keyword>
<dbReference type="Gene3D" id="1.20.5.510">
    <property type="entry name" value="Single helix bin"/>
    <property type="match status" value="1"/>
</dbReference>
<evidence type="ECO:0000256" key="17">
    <source>
        <dbReference type="ARBA" id="ARBA00023136"/>
    </source>
</evidence>
<dbReference type="PROSITE" id="PS51318">
    <property type="entry name" value="TAT"/>
    <property type="match status" value="1"/>
</dbReference>
<keyword evidence="15" id="KW-0408">Iron</keyword>
<keyword evidence="17 20" id="KW-0472">Membrane</keyword>
<evidence type="ECO:0000256" key="12">
    <source>
        <dbReference type="ARBA" id="ARBA00022967"/>
    </source>
</evidence>
<organism evidence="23 24">
    <name type="scientific">Ruegeria intermedia</name>
    <dbReference type="NCBI Taxonomy" id="996115"/>
    <lineage>
        <taxon>Bacteria</taxon>
        <taxon>Pseudomonadati</taxon>
        <taxon>Pseudomonadota</taxon>
        <taxon>Alphaproteobacteria</taxon>
        <taxon>Rhodobacterales</taxon>
        <taxon>Roseobacteraceae</taxon>
        <taxon>Ruegeria</taxon>
    </lineage>
</organism>
<dbReference type="PANTHER" id="PTHR10134">
    <property type="entry name" value="CYTOCHROME B-C1 COMPLEX SUBUNIT RIESKE, MITOCHONDRIAL"/>
    <property type="match status" value="1"/>
</dbReference>
<evidence type="ECO:0000256" key="13">
    <source>
        <dbReference type="ARBA" id="ARBA00022982"/>
    </source>
</evidence>
<dbReference type="GO" id="GO:0005886">
    <property type="term" value="C:plasma membrane"/>
    <property type="evidence" value="ECO:0007669"/>
    <property type="project" value="UniProtKB-SubCell"/>
</dbReference>
<evidence type="ECO:0000256" key="18">
    <source>
        <dbReference type="ARBA" id="ARBA00023157"/>
    </source>
</evidence>
<dbReference type="InterPro" id="IPR005805">
    <property type="entry name" value="Rieske_Fe-S_prot_C"/>
</dbReference>
<keyword evidence="7 20" id="KW-0813">Transport</keyword>
<dbReference type="GO" id="GO:0046872">
    <property type="term" value="F:metal ion binding"/>
    <property type="evidence" value="ECO:0007669"/>
    <property type="project" value="UniProtKB-KW"/>
</dbReference>
<dbReference type="FunFam" id="2.102.10.10:FF:000001">
    <property type="entry name" value="Cytochrome b-c1 complex subunit Rieske, mitochondrial"/>
    <property type="match status" value="1"/>
</dbReference>
<name>A0A1M4SM78_9RHOB</name>
<reference evidence="23 24" key="1">
    <citation type="submission" date="2016-11" db="EMBL/GenBank/DDBJ databases">
        <authorList>
            <person name="Varghese N."/>
            <person name="Submissions S."/>
        </authorList>
    </citation>
    <scope>NUCLEOTIDE SEQUENCE [LARGE SCALE GENOMIC DNA]</scope>
    <source>
        <strain evidence="23 24">DSM 29341</strain>
    </source>
</reference>
<evidence type="ECO:0000256" key="20">
    <source>
        <dbReference type="RuleBase" id="RU004494"/>
    </source>
</evidence>
<dbReference type="InterPro" id="IPR019546">
    <property type="entry name" value="TAT_signal_bac_arc"/>
</dbReference>
<evidence type="ECO:0000256" key="9">
    <source>
        <dbReference type="ARBA" id="ARBA00022692"/>
    </source>
</evidence>
<feature type="transmembrane region" description="Helical" evidence="20">
    <location>
        <begin position="14"/>
        <end position="35"/>
    </location>
</feature>
<evidence type="ECO:0000256" key="2">
    <source>
        <dbReference type="ARBA" id="ARBA00004162"/>
    </source>
</evidence>
<dbReference type="EC" id="7.1.1.8" evidence="5 20"/>
<evidence type="ECO:0000256" key="14">
    <source>
        <dbReference type="ARBA" id="ARBA00022989"/>
    </source>
</evidence>
<comment type="similarity">
    <text evidence="3">Belongs to the Rieske iron-sulfur protein family.</text>
</comment>
<dbReference type="PROSITE" id="PS51296">
    <property type="entry name" value="RIESKE"/>
    <property type="match status" value="1"/>
</dbReference>
<evidence type="ECO:0000256" key="7">
    <source>
        <dbReference type="ARBA" id="ARBA00022448"/>
    </source>
</evidence>
<evidence type="ECO:0000313" key="23">
    <source>
        <dbReference type="EMBL" id="SHE33077.1"/>
    </source>
</evidence>
<dbReference type="InterPro" id="IPR014349">
    <property type="entry name" value="Rieske_Fe-S_prot"/>
</dbReference>
<evidence type="ECO:0000256" key="19">
    <source>
        <dbReference type="ARBA" id="ARBA00029351"/>
    </source>
</evidence>
<evidence type="ECO:0000256" key="6">
    <source>
        <dbReference type="ARBA" id="ARBA00019816"/>
    </source>
</evidence>
<keyword evidence="12" id="KW-1278">Translocase</keyword>
<dbReference type="NCBIfam" id="TIGR01416">
    <property type="entry name" value="Rieske_proteo"/>
    <property type="match status" value="1"/>
</dbReference>
<keyword evidence="8" id="KW-1003">Cell membrane</keyword>
<dbReference type="EMBL" id="FQVK01000001">
    <property type="protein sequence ID" value="SHE33077.1"/>
    <property type="molecule type" value="Genomic_DNA"/>
</dbReference>
<comment type="function">
    <text evidence="1">Component of the ubiquinol-cytochrome c reductase complex (complex III or cytochrome b-c1 complex), which is a respiratory chain that generates an electrochemical potential coupled to ATP synthesis.</text>
</comment>
<comment type="miscellaneous">
    <text evidence="20">The Rieske protein is a high potential 2Fe-2S protein.</text>
</comment>
<dbReference type="InterPro" id="IPR006311">
    <property type="entry name" value="TAT_signal"/>
</dbReference>
<dbReference type="InterPro" id="IPR017941">
    <property type="entry name" value="Rieske_2Fe-2S"/>
</dbReference>
<evidence type="ECO:0000256" key="16">
    <source>
        <dbReference type="ARBA" id="ARBA00023014"/>
    </source>
</evidence>
<comment type="subunit">
    <text evidence="4 21">The main subunits of complex b-c1 are: cytochrome b, cytochrome c1 and the Rieske protein.</text>
</comment>
<accession>A0A1M4SM78</accession>
<protein>
    <recommendedName>
        <fullName evidence="6 20">Ubiquinol-cytochrome c reductase iron-sulfur subunit</fullName>
        <ecNumber evidence="5 20">7.1.1.8</ecNumber>
    </recommendedName>
</protein>
<dbReference type="OrthoDB" id="9767869at2"/>
<dbReference type="Gene3D" id="2.102.10.10">
    <property type="entry name" value="Rieske [2Fe-2S] iron-sulphur domain"/>
    <property type="match status" value="1"/>
</dbReference>
<evidence type="ECO:0000256" key="10">
    <source>
        <dbReference type="ARBA" id="ARBA00022714"/>
    </source>
</evidence>
<dbReference type="Proteomes" id="UP000325134">
    <property type="component" value="Unassembled WGS sequence"/>
</dbReference>
<keyword evidence="14 20" id="KW-1133">Transmembrane helix</keyword>
<evidence type="ECO:0000256" key="11">
    <source>
        <dbReference type="ARBA" id="ARBA00022723"/>
    </source>
</evidence>
<keyword evidence="24" id="KW-1185">Reference proteome</keyword>